<evidence type="ECO:0000313" key="2">
    <source>
        <dbReference type="EMBL" id="OHA25758.1"/>
    </source>
</evidence>
<sequence>MEKTKIVTHNGSFHPDDVFSVAALSLLFKGNIEVVRTRDPKLVKTGDIVLDVGGEYDEKRNRFDHHQTGGAGERQNGIPYASFGLIWKHFGEKLVGDSGVARMIDEKLVQPIDASDNGYVVSSKEITPNIFSYTIDDAIFVFNPTWKEQREEDIIFPKVVEIAKTILEREITKARAKKEAWQFVLATYTTATNKRIIVLDHEYPWKEVLIQFPEPLFVIYPNATNGTWGAVAVRKSLNSFENRKSFPAVWAGLRDSALAEVSGVPDAIFCHNKLFLAVAKSKEGALALAKEALIS</sequence>
<evidence type="ECO:0000313" key="3">
    <source>
        <dbReference type="Proteomes" id="UP000177943"/>
    </source>
</evidence>
<dbReference type="Proteomes" id="UP000177943">
    <property type="component" value="Unassembled WGS sequence"/>
</dbReference>
<dbReference type="InterPro" id="IPR003226">
    <property type="entry name" value="MYG1_exonuclease"/>
</dbReference>
<evidence type="ECO:0000256" key="1">
    <source>
        <dbReference type="ARBA" id="ARBA00010105"/>
    </source>
</evidence>
<dbReference type="EMBL" id="MHRP01000045">
    <property type="protein sequence ID" value="OHA25758.1"/>
    <property type="molecule type" value="Genomic_DNA"/>
</dbReference>
<gene>
    <name evidence="2" type="ORF">A3D56_02385</name>
</gene>
<dbReference type="PANTHER" id="PTHR11215">
    <property type="entry name" value="METAL DEPENDENT HYDROLASE - RELATED"/>
    <property type="match status" value="1"/>
</dbReference>
<protein>
    <recommendedName>
        <fullName evidence="4">Metal-dependent hydrolase</fullName>
    </recommendedName>
</protein>
<dbReference type="PANTHER" id="PTHR11215:SF1">
    <property type="entry name" value="MYG1 EXONUCLEASE"/>
    <property type="match status" value="1"/>
</dbReference>
<comment type="similarity">
    <text evidence="1">Belongs to the MYG1 family.</text>
</comment>
<organism evidence="2 3">
    <name type="scientific">Candidatus Taylorbacteria bacterium RIFCSPHIGHO2_02_FULL_45_35</name>
    <dbReference type="NCBI Taxonomy" id="1802311"/>
    <lineage>
        <taxon>Bacteria</taxon>
        <taxon>Candidatus Tayloriibacteriota</taxon>
    </lineage>
</organism>
<accession>A0A1G2MPF8</accession>
<dbReference type="GO" id="GO:0005737">
    <property type="term" value="C:cytoplasm"/>
    <property type="evidence" value="ECO:0007669"/>
    <property type="project" value="TreeGrafter"/>
</dbReference>
<name>A0A1G2MPF8_9BACT</name>
<comment type="caution">
    <text evidence="2">The sequence shown here is derived from an EMBL/GenBank/DDBJ whole genome shotgun (WGS) entry which is preliminary data.</text>
</comment>
<dbReference type="Pfam" id="PF03690">
    <property type="entry name" value="MYG1_exonuc"/>
    <property type="match status" value="1"/>
</dbReference>
<dbReference type="AlphaFoldDB" id="A0A1G2MPF8"/>
<evidence type="ECO:0008006" key="4">
    <source>
        <dbReference type="Google" id="ProtNLM"/>
    </source>
</evidence>
<proteinExistence type="inferred from homology"/>
<reference evidence="2 3" key="1">
    <citation type="journal article" date="2016" name="Nat. Commun.">
        <title>Thousands of microbial genomes shed light on interconnected biogeochemical processes in an aquifer system.</title>
        <authorList>
            <person name="Anantharaman K."/>
            <person name="Brown C.T."/>
            <person name="Hug L.A."/>
            <person name="Sharon I."/>
            <person name="Castelle C.J."/>
            <person name="Probst A.J."/>
            <person name="Thomas B.C."/>
            <person name="Singh A."/>
            <person name="Wilkins M.J."/>
            <person name="Karaoz U."/>
            <person name="Brodie E.L."/>
            <person name="Williams K.H."/>
            <person name="Hubbard S.S."/>
            <person name="Banfield J.F."/>
        </authorList>
    </citation>
    <scope>NUCLEOTIDE SEQUENCE [LARGE SCALE GENOMIC DNA]</scope>
</reference>